<dbReference type="EMBL" id="JAZKKV010000001">
    <property type="protein sequence ID" value="MEE9655359.1"/>
    <property type="molecule type" value="Genomic_DNA"/>
</dbReference>
<dbReference type="InterPro" id="IPR007833">
    <property type="entry name" value="Capsule_polysaccharide_synth"/>
</dbReference>
<dbReference type="GO" id="GO:0015774">
    <property type="term" value="P:polysaccharide transport"/>
    <property type="evidence" value="ECO:0007669"/>
    <property type="project" value="InterPro"/>
</dbReference>
<dbReference type="Pfam" id="PF05159">
    <property type="entry name" value="Capsule_synth"/>
    <property type="match status" value="3"/>
</dbReference>
<dbReference type="AlphaFoldDB" id="A0AB35X925"/>
<organism evidence="1 2">
    <name type="scientific">Kluyvera ascorbata</name>
    <dbReference type="NCBI Taxonomy" id="51288"/>
    <lineage>
        <taxon>Bacteria</taxon>
        <taxon>Pseudomonadati</taxon>
        <taxon>Pseudomonadota</taxon>
        <taxon>Gammaproteobacteria</taxon>
        <taxon>Enterobacterales</taxon>
        <taxon>Enterobacteriaceae</taxon>
        <taxon>Kluyvera</taxon>
    </lineage>
</organism>
<gene>
    <name evidence="1" type="ORF">V4836_14585</name>
</gene>
<dbReference type="GO" id="GO:0000271">
    <property type="term" value="P:polysaccharide biosynthetic process"/>
    <property type="evidence" value="ECO:0007669"/>
    <property type="project" value="InterPro"/>
</dbReference>
<sequence length="673" mass="75567">MIGIYSSGIWKTPHLEAFLGEPGIKLTPHHNLASTRLRAIAVWGERPSAQRPIKLARQAGIPILRLEDGFTRSQGLGVNGAPPLAMVMDDLSIYYDARTPSRLEKLIQAAAVDPYQENEAQRAITMIVNHDLSKYNHAPPFSAHVSGKEVVLVIDQTFGDISVTLGGANEQQFSAMLASACREHPRAEIWIKTHPDVLSGKKRGYFNVQPIDPRIQLIVEDVSPQSLLRHATRVYTVTSQYGIEALMAGKKVVCFGLPWYAGWGITDDRHPDAPALAARRGSAPLTALVSAAWLRYSRYIDPYTGERATLFDVLDYLHLNRTHRLARRGHLWAPGMTLWKSSIVKPFLRTSDNRVSFSRRCKEATACIVWGIQGEARWKEDAEARNLPIWRMEDGFLRSSGLGSDLQAPLSLVLDKTGIYYDATRPSDLEHLLNHSLLTIEQKLRASHLHRHLVENKLSKYNLGEGWQCPPTGGKRVLLVPGQVENDASIATGTLSINTNLALLHTVRERYPDAFIIYKPHPDVLTGNRPGHIAEAEMSRLADCVALDVDIIECIQQADELHTMTSLSGFEALLHGKQVYCYGQPFYSGWELTVDEHPNTRRQRSLTLQDLIYQALIAYPTYIHPRDQRVITVEAAAAWLTTQTRPAMAAKRKANRLVRLCRKAINFYRVKFR</sequence>
<dbReference type="CDD" id="cd16440">
    <property type="entry name" value="beta_Kdo_transferase_KpsC_1"/>
    <property type="match status" value="1"/>
</dbReference>
<evidence type="ECO:0000313" key="2">
    <source>
        <dbReference type="Proteomes" id="UP001331691"/>
    </source>
</evidence>
<keyword evidence="2" id="KW-1185">Reference proteome</keyword>
<accession>A0AB35X925</accession>
<name>A0AB35X925_9ENTR</name>
<proteinExistence type="predicted"/>
<protein>
    <submittedName>
        <fullName evidence="1">Capsular polysaccharide biosynthesis protein</fullName>
    </submittedName>
</protein>
<dbReference type="CDD" id="cd16439">
    <property type="entry name" value="beta_Kdo_transferase_KpsC_2"/>
    <property type="match status" value="1"/>
</dbReference>
<reference evidence="1 2" key="1">
    <citation type="submission" date="2023-10" db="EMBL/GenBank/DDBJ databases">
        <title>Wastewater isolates of ESBL- and carbapenemase-producing Gram-negative bacteria from New Zealand.</title>
        <authorList>
            <person name="Straub C."/>
            <person name="Weaver L."/>
            <person name="Cornelius A."/>
            <person name="Mcgill E."/>
            <person name="Dyet K."/>
            <person name="White L."/>
            <person name="Pattis I."/>
        </authorList>
    </citation>
    <scope>NUCLEOTIDE SEQUENCE [LARGE SCALE GENOMIC DNA]</scope>
    <source>
        <strain evidence="1 2">ESBL09</strain>
    </source>
</reference>
<comment type="caution">
    <text evidence="1">The sequence shown here is derived from an EMBL/GenBank/DDBJ whole genome shotgun (WGS) entry which is preliminary data.</text>
</comment>
<dbReference type="RefSeq" id="WP_331388457.1">
    <property type="nucleotide sequence ID" value="NZ_JAZKKV010000001.1"/>
</dbReference>
<evidence type="ECO:0000313" key="1">
    <source>
        <dbReference type="EMBL" id="MEE9655359.1"/>
    </source>
</evidence>
<dbReference type="Proteomes" id="UP001331691">
    <property type="component" value="Unassembled WGS sequence"/>
</dbReference>